<dbReference type="AlphaFoldDB" id="A0A9Q3PCC3"/>
<name>A0A9Q3PCC3_9BASI</name>
<protein>
    <submittedName>
        <fullName evidence="1">Uncharacterized protein</fullName>
    </submittedName>
</protein>
<organism evidence="1 2">
    <name type="scientific">Austropuccinia psidii MF-1</name>
    <dbReference type="NCBI Taxonomy" id="1389203"/>
    <lineage>
        <taxon>Eukaryota</taxon>
        <taxon>Fungi</taxon>
        <taxon>Dikarya</taxon>
        <taxon>Basidiomycota</taxon>
        <taxon>Pucciniomycotina</taxon>
        <taxon>Pucciniomycetes</taxon>
        <taxon>Pucciniales</taxon>
        <taxon>Sphaerophragmiaceae</taxon>
        <taxon>Austropuccinia</taxon>
    </lineage>
</organism>
<dbReference type="EMBL" id="AVOT02063752">
    <property type="protein sequence ID" value="MBW0556354.1"/>
    <property type="molecule type" value="Genomic_DNA"/>
</dbReference>
<proteinExistence type="predicted"/>
<evidence type="ECO:0000313" key="1">
    <source>
        <dbReference type="EMBL" id="MBW0556354.1"/>
    </source>
</evidence>
<keyword evidence="2" id="KW-1185">Reference proteome</keyword>
<dbReference type="Proteomes" id="UP000765509">
    <property type="component" value="Unassembled WGS sequence"/>
</dbReference>
<dbReference type="OrthoDB" id="10253254at2759"/>
<sequence>MIYGYGQIAIYWMWHGYAILKSKGMNCHGCDNEESKQPAEAFGTDVDRYEEIQTQKGRTKLGAMDCQDQVEDCELLLEESATIALFMDQDSRTGVTLSAKDSALMVPFDASECQVFLGFALIC</sequence>
<evidence type="ECO:0000313" key="2">
    <source>
        <dbReference type="Proteomes" id="UP000765509"/>
    </source>
</evidence>
<gene>
    <name evidence="1" type="ORF">O181_096069</name>
</gene>
<accession>A0A9Q3PCC3</accession>
<comment type="caution">
    <text evidence="1">The sequence shown here is derived from an EMBL/GenBank/DDBJ whole genome shotgun (WGS) entry which is preliminary data.</text>
</comment>
<reference evidence="1" key="1">
    <citation type="submission" date="2021-03" db="EMBL/GenBank/DDBJ databases">
        <title>Draft genome sequence of rust myrtle Austropuccinia psidii MF-1, a brazilian biotype.</title>
        <authorList>
            <person name="Quecine M.C."/>
            <person name="Pachon D.M.R."/>
            <person name="Bonatelli M.L."/>
            <person name="Correr F.H."/>
            <person name="Franceschini L.M."/>
            <person name="Leite T.F."/>
            <person name="Margarido G.R.A."/>
            <person name="Almeida C.A."/>
            <person name="Ferrarezi J.A."/>
            <person name="Labate C.A."/>
        </authorList>
    </citation>
    <scope>NUCLEOTIDE SEQUENCE</scope>
    <source>
        <strain evidence="1">MF-1</strain>
    </source>
</reference>